<dbReference type="EMBL" id="JALPRF010000002">
    <property type="protein sequence ID" value="MCK8492811.1"/>
    <property type="molecule type" value="Genomic_DNA"/>
</dbReference>
<name>A0ABT0HKW0_9BACT</name>
<gene>
    <name evidence="1" type="ORF">M0L20_13160</name>
</gene>
<dbReference type="Gene3D" id="2.60.40.1120">
    <property type="entry name" value="Carboxypeptidase-like, regulatory domain"/>
    <property type="match status" value="1"/>
</dbReference>
<dbReference type="SUPFAM" id="SSF49464">
    <property type="entry name" value="Carboxypeptidase regulatory domain-like"/>
    <property type="match status" value="1"/>
</dbReference>
<protein>
    <submittedName>
        <fullName evidence="1">Carboxypeptidase-like regulatory domain-containing protein</fullName>
    </submittedName>
</protein>
<evidence type="ECO:0000313" key="1">
    <source>
        <dbReference type="EMBL" id="MCK8492811.1"/>
    </source>
</evidence>
<reference evidence="1 2" key="1">
    <citation type="submission" date="2022-04" db="EMBL/GenBank/DDBJ databases">
        <title>Spirosoma sp. strain RP8 genome sequencing and assembly.</title>
        <authorList>
            <person name="Jung Y."/>
        </authorList>
    </citation>
    <scope>NUCLEOTIDE SEQUENCE [LARGE SCALE GENOMIC DNA]</scope>
    <source>
        <strain evidence="1 2">RP8</strain>
    </source>
</reference>
<keyword evidence="2" id="KW-1185">Reference proteome</keyword>
<sequence length="251" mass="27630">MKKTIFLLTLPLFLFVAGCKTQNGYAPGSDAGYAVGKVLDMRGNPIPDAVISATSTLSDHKRLVGTTDTNGNYRIKIPAGAWKMSAELERIYHGRRFQLMLHPDHPEVFTGQDGVVCNFEWRLYGPKANQPNQYYGGEVKITQNESSQITDIENIAFTFTPISPRIDGSTAQPETVHCGPRGTDEFARFPDIPIGQYKITALYQPSGQRIYLRNNTGGAYSTDGSVVAEFNGTAPASSRINGMILEFKEQN</sequence>
<evidence type="ECO:0000313" key="2">
    <source>
        <dbReference type="Proteomes" id="UP001202180"/>
    </source>
</evidence>
<organism evidence="1 2">
    <name type="scientific">Spirosoma liriopis</name>
    <dbReference type="NCBI Taxonomy" id="2937440"/>
    <lineage>
        <taxon>Bacteria</taxon>
        <taxon>Pseudomonadati</taxon>
        <taxon>Bacteroidota</taxon>
        <taxon>Cytophagia</taxon>
        <taxon>Cytophagales</taxon>
        <taxon>Cytophagaceae</taxon>
        <taxon>Spirosoma</taxon>
    </lineage>
</organism>
<comment type="caution">
    <text evidence="1">The sequence shown here is derived from an EMBL/GenBank/DDBJ whole genome shotgun (WGS) entry which is preliminary data.</text>
</comment>
<accession>A0ABT0HKW0</accession>
<dbReference type="InterPro" id="IPR008969">
    <property type="entry name" value="CarboxyPept-like_regulatory"/>
</dbReference>
<dbReference type="Proteomes" id="UP001202180">
    <property type="component" value="Unassembled WGS sequence"/>
</dbReference>
<dbReference type="RefSeq" id="WP_248477395.1">
    <property type="nucleotide sequence ID" value="NZ_JALPRF010000002.1"/>
</dbReference>
<dbReference type="PROSITE" id="PS51257">
    <property type="entry name" value="PROKAR_LIPOPROTEIN"/>
    <property type="match status" value="1"/>
</dbReference>
<proteinExistence type="predicted"/>